<name>A0ABQ4R5T2_9HYPH</name>
<protein>
    <recommendedName>
        <fullName evidence="2">N-acetyltransferase domain-containing protein</fullName>
    </recommendedName>
</protein>
<dbReference type="InterPro" id="IPR041496">
    <property type="entry name" value="YitH/HolE_GNAT"/>
</dbReference>
<evidence type="ECO:0000313" key="4">
    <source>
        <dbReference type="Proteomes" id="UP001055167"/>
    </source>
</evidence>
<dbReference type="InterPro" id="IPR052729">
    <property type="entry name" value="Acyl/Acetyltrans_Enzymes"/>
</dbReference>
<evidence type="ECO:0000259" key="2">
    <source>
        <dbReference type="PROSITE" id="PS51186"/>
    </source>
</evidence>
<accession>A0ABQ4R5T2</accession>
<dbReference type="RefSeq" id="WP_238314085.1">
    <property type="nucleotide sequence ID" value="NZ_BPQH01000024.1"/>
</dbReference>
<dbReference type="CDD" id="cd04301">
    <property type="entry name" value="NAT_SF"/>
    <property type="match status" value="1"/>
</dbReference>
<dbReference type="PROSITE" id="PS51186">
    <property type="entry name" value="GNAT"/>
    <property type="match status" value="1"/>
</dbReference>
<comment type="caution">
    <text evidence="3">The sequence shown here is derived from an EMBL/GenBank/DDBJ whole genome shotgun (WGS) entry which is preliminary data.</text>
</comment>
<dbReference type="InterPro" id="IPR000182">
    <property type="entry name" value="GNAT_dom"/>
</dbReference>
<dbReference type="Pfam" id="PF18014">
    <property type="entry name" value="Acetyltransf_18"/>
    <property type="match status" value="1"/>
</dbReference>
<evidence type="ECO:0000256" key="1">
    <source>
        <dbReference type="SAM" id="MobiDB-lite"/>
    </source>
</evidence>
<feature type="region of interest" description="Disordered" evidence="1">
    <location>
        <begin position="254"/>
        <end position="289"/>
    </location>
</feature>
<gene>
    <name evidence="3" type="ORF">OPKNFCMD_5841</name>
</gene>
<dbReference type="Gene3D" id="3.40.630.30">
    <property type="match status" value="1"/>
</dbReference>
<reference evidence="3" key="1">
    <citation type="journal article" date="2021" name="Front. Microbiol.">
        <title>Comprehensive Comparative Genomics and Phenotyping of Methylobacterium Species.</title>
        <authorList>
            <person name="Alessa O."/>
            <person name="Ogura Y."/>
            <person name="Fujitani Y."/>
            <person name="Takami H."/>
            <person name="Hayashi T."/>
            <person name="Sahin N."/>
            <person name="Tani A."/>
        </authorList>
    </citation>
    <scope>NUCLEOTIDE SEQUENCE</scope>
    <source>
        <strain evidence="3">KCTC 52305</strain>
    </source>
</reference>
<dbReference type="SUPFAM" id="SSF55729">
    <property type="entry name" value="Acyl-CoA N-acyltransferases (Nat)"/>
    <property type="match status" value="1"/>
</dbReference>
<keyword evidence="4" id="KW-1185">Reference proteome</keyword>
<feature type="domain" description="N-acetyltransferase" evidence="2">
    <location>
        <begin position="6"/>
        <end position="137"/>
    </location>
</feature>
<feature type="compositionally biased region" description="Pro residues" evidence="1">
    <location>
        <begin position="277"/>
        <end position="286"/>
    </location>
</feature>
<organism evidence="3 4">
    <name type="scientific">Methylobacterium crusticola</name>
    <dbReference type="NCBI Taxonomy" id="1697972"/>
    <lineage>
        <taxon>Bacteria</taxon>
        <taxon>Pseudomonadati</taxon>
        <taxon>Pseudomonadota</taxon>
        <taxon>Alphaproteobacteria</taxon>
        <taxon>Hyphomicrobiales</taxon>
        <taxon>Methylobacteriaceae</taxon>
        <taxon>Methylobacterium</taxon>
    </lineage>
</organism>
<feature type="compositionally biased region" description="Low complexity" evidence="1">
    <location>
        <begin position="260"/>
        <end position="269"/>
    </location>
</feature>
<dbReference type="PANTHER" id="PTHR47237:SF2">
    <property type="entry name" value="BLL4206 PROTEIN"/>
    <property type="match status" value="1"/>
</dbReference>
<dbReference type="Gene3D" id="3.40.630.90">
    <property type="match status" value="1"/>
</dbReference>
<dbReference type="PANTHER" id="PTHR47237">
    <property type="entry name" value="SLL0310 PROTEIN"/>
    <property type="match status" value="1"/>
</dbReference>
<proteinExistence type="predicted"/>
<evidence type="ECO:0000313" key="3">
    <source>
        <dbReference type="EMBL" id="GJD53070.1"/>
    </source>
</evidence>
<dbReference type="Proteomes" id="UP001055167">
    <property type="component" value="Unassembled WGS sequence"/>
</dbReference>
<sequence length="302" mass="30304">MQSVAPDLRTFAPAHLDGAVALSRAAGWPHRREDWALVLSLSAGRVALLNGRVVGTAMTTTFGEAAAVNMVIVDEAMRGRGLGRRLMEAALAAADGRACRLVATEDGLPLYEKLGFRAAGEILQHQGTAVADVAPGLREIAWEGAPVAALAGLDREACGMDRTALLARLAAEGRVAVLRRGGAAAGFAVLRPFGRGEVVGPVVAETPEAARALIGFAMAARPGAFLRVDTPAGSGLGPWLAACGLARVGGGIAMRRDGARPPGAEPSGAGPSGAGPAGPPAGPSAPPAGRALTFALASQALG</sequence>
<dbReference type="Pfam" id="PF13508">
    <property type="entry name" value="Acetyltransf_7"/>
    <property type="match status" value="1"/>
</dbReference>
<dbReference type="EMBL" id="BPQH01000024">
    <property type="protein sequence ID" value="GJD53070.1"/>
    <property type="molecule type" value="Genomic_DNA"/>
</dbReference>
<dbReference type="InterPro" id="IPR016181">
    <property type="entry name" value="Acyl_CoA_acyltransferase"/>
</dbReference>
<reference evidence="3" key="2">
    <citation type="submission" date="2021-08" db="EMBL/GenBank/DDBJ databases">
        <authorList>
            <person name="Tani A."/>
            <person name="Ola A."/>
            <person name="Ogura Y."/>
            <person name="Katsura K."/>
            <person name="Hayashi T."/>
        </authorList>
    </citation>
    <scope>NUCLEOTIDE SEQUENCE</scope>
    <source>
        <strain evidence="3">KCTC 52305</strain>
    </source>
</reference>